<dbReference type="InterPro" id="IPR040115">
    <property type="entry name" value="Lnp"/>
</dbReference>
<dbReference type="EMBL" id="MU865452">
    <property type="protein sequence ID" value="KAK4222824.1"/>
    <property type="molecule type" value="Genomic_DNA"/>
</dbReference>
<feature type="region of interest" description="Disordered" evidence="2">
    <location>
        <begin position="328"/>
        <end position="381"/>
    </location>
</feature>
<dbReference type="PANTHER" id="PTHR22166:SF12">
    <property type="entry name" value="ENDOPLASMIC RETICULUM JUNCTION FORMATION PROTEIN LUNAPARK"/>
    <property type="match status" value="1"/>
</dbReference>
<feature type="transmembrane region" description="Helical" evidence="1">
    <location>
        <begin position="46"/>
        <end position="69"/>
    </location>
</feature>
<evidence type="ECO:0000256" key="1">
    <source>
        <dbReference type="RuleBase" id="RU367073"/>
    </source>
</evidence>
<comment type="caution">
    <text evidence="1">Lacks conserved residue(s) required for the propagation of feature annotation.</text>
</comment>
<reference evidence="4" key="1">
    <citation type="journal article" date="2023" name="Mol. Phylogenet. Evol.">
        <title>Genome-scale phylogeny and comparative genomics of the fungal order Sordariales.</title>
        <authorList>
            <person name="Hensen N."/>
            <person name="Bonometti L."/>
            <person name="Westerberg I."/>
            <person name="Brannstrom I.O."/>
            <person name="Guillou S."/>
            <person name="Cros-Aarteil S."/>
            <person name="Calhoun S."/>
            <person name="Haridas S."/>
            <person name="Kuo A."/>
            <person name="Mondo S."/>
            <person name="Pangilinan J."/>
            <person name="Riley R."/>
            <person name="LaButti K."/>
            <person name="Andreopoulos B."/>
            <person name="Lipzen A."/>
            <person name="Chen C."/>
            <person name="Yan M."/>
            <person name="Daum C."/>
            <person name="Ng V."/>
            <person name="Clum A."/>
            <person name="Steindorff A."/>
            <person name="Ohm R.A."/>
            <person name="Martin F."/>
            <person name="Silar P."/>
            <person name="Natvig D.O."/>
            <person name="Lalanne C."/>
            <person name="Gautier V."/>
            <person name="Ament-Velasquez S.L."/>
            <person name="Kruys A."/>
            <person name="Hutchinson M.I."/>
            <person name="Powell A.J."/>
            <person name="Barry K."/>
            <person name="Miller A.N."/>
            <person name="Grigoriev I.V."/>
            <person name="Debuchy R."/>
            <person name="Gladieux P."/>
            <person name="Hiltunen Thoren M."/>
            <person name="Johannesson H."/>
        </authorList>
    </citation>
    <scope>NUCLEOTIDE SEQUENCE</scope>
    <source>
        <strain evidence="4">CBS 990.96</strain>
    </source>
</reference>
<feature type="region of interest" description="Disordered" evidence="2">
    <location>
        <begin position="140"/>
        <end position="222"/>
    </location>
</feature>
<proteinExistence type="inferred from homology"/>
<reference evidence="4" key="2">
    <citation type="submission" date="2023-05" db="EMBL/GenBank/DDBJ databases">
        <authorList>
            <consortium name="Lawrence Berkeley National Laboratory"/>
            <person name="Steindorff A."/>
            <person name="Hensen N."/>
            <person name="Bonometti L."/>
            <person name="Westerberg I."/>
            <person name="Brannstrom I.O."/>
            <person name="Guillou S."/>
            <person name="Cros-Aarteil S."/>
            <person name="Calhoun S."/>
            <person name="Haridas S."/>
            <person name="Kuo A."/>
            <person name="Mondo S."/>
            <person name="Pangilinan J."/>
            <person name="Riley R."/>
            <person name="Labutti K."/>
            <person name="Andreopoulos B."/>
            <person name="Lipzen A."/>
            <person name="Chen C."/>
            <person name="Yanf M."/>
            <person name="Daum C."/>
            <person name="Ng V."/>
            <person name="Clum A."/>
            <person name="Ohm R."/>
            <person name="Martin F."/>
            <person name="Silar P."/>
            <person name="Natvig D."/>
            <person name="Lalanne C."/>
            <person name="Gautier V."/>
            <person name="Ament-Velasquez S.L."/>
            <person name="Kruys A."/>
            <person name="Hutchinson M.I."/>
            <person name="Powell A.J."/>
            <person name="Barry K."/>
            <person name="Miller A.N."/>
            <person name="Grigoriev I.V."/>
            <person name="Debuchy R."/>
            <person name="Gladieux P."/>
            <person name="Thoren M.H."/>
            <person name="Johannesson H."/>
        </authorList>
    </citation>
    <scope>NUCLEOTIDE SEQUENCE</scope>
    <source>
        <strain evidence="4">CBS 990.96</strain>
    </source>
</reference>
<keyword evidence="1" id="KW-0479">Metal-binding</keyword>
<accession>A0AAN6YPC4</accession>
<keyword evidence="1" id="KW-1133">Transmembrane helix</keyword>
<evidence type="ECO:0000313" key="4">
    <source>
        <dbReference type="EMBL" id="KAK4222824.1"/>
    </source>
</evidence>
<comment type="function">
    <text evidence="1">Plays a role in determining ER morphology.</text>
</comment>
<dbReference type="Proteomes" id="UP001301958">
    <property type="component" value="Unassembled WGS sequence"/>
</dbReference>
<evidence type="ECO:0000256" key="2">
    <source>
        <dbReference type="SAM" id="MobiDB-lite"/>
    </source>
</evidence>
<evidence type="ECO:0000259" key="3">
    <source>
        <dbReference type="Pfam" id="PF10058"/>
    </source>
</evidence>
<gene>
    <name evidence="4" type="ORF">QBC38DRAFT_459981</name>
</gene>
<dbReference type="GO" id="GO:1903373">
    <property type="term" value="P:positive regulation of endoplasmic reticulum tubular network organization"/>
    <property type="evidence" value="ECO:0007669"/>
    <property type="project" value="UniProtKB-UniRule"/>
</dbReference>
<keyword evidence="1" id="KW-0862">Zinc</keyword>
<dbReference type="GO" id="GO:0008270">
    <property type="term" value="F:zinc ion binding"/>
    <property type="evidence" value="ECO:0007669"/>
    <property type="project" value="UniProtKB-KW"/>
</dbReference>
<dbReference type="GO" id="GO:0098826">
    <property type="term" value="C:endoplasmic reticulum tubular network membrane"/>
    <property type="evidence" value="ECO:0007669"/>
    <property type="project" value="UniProtKB-UniRule"/>
</dbReference>
<dbReference type="Pfam" id="PF10058">
    <property type="entry name" value="Zn_ribbon_10"/>
    <property type="match status" value="1"/>
</dbReference>
<keyword evidence="1" id="KW-0863">Zinc-finger</keyword>
<comment type="similarity">
    <text evidence="1">Belongs to the lunapark family.</text>
</comment>
<comment type="caution">
    <text evidence="4">The sequence shown here is derived from an EMBL/GenBank/DDBJ whole genome shotgun (WGS) entry which is preliminary data.</text>
</comment>
<feature type="compositionally biased region" description="Basic and acidic residues" evidence="2">
    <location>
        <begin position="347"/>
        <end position="361"/>
    </location>
</feature>
<dbReference type="InterPro" id="IPR019273">
    <property type="entry name" value="Lunapark_Znf"/>
</dbReference>
<comment type="subcellular location">
    <subcellularLocation>
        <location evidence="1">Endoplasmic reticulum membrane</location>
        <topology evidence="1">Multi-pass membrane protein</topology>
    </subcellularLocation>
</comment>
<evidence type="ECO:0000313" key="5">
    <source>
        <dbReference type="Proteomes" id="UP001301958"/>
    </source>
</evidence>
<dbReference type="GO" id="GO:0071788">
    <property type="term" value="P:endoplasmic reticulum tubular network maintenance"/>
    <property type="evidence" value="ECO:0007669"/>
    <property type="project" value="UniProtKB-UniRule"/>
</dbReference>
<feature type="compositionally biased region" description="Polar residues" evidence="2">
    <location>
        <begin position="190"/>
        <end position="201"/>
    </location>
</feature>
<feature type="domain" description="Lunapark zinc ribbon" evidence="3">
    <location>
        <begin position="256"/>
        <end position="312"/>
    </location>
</feature>
<name>A0AAN6YPC4_9PEZI</name>
<protein>
    <recommendedName>
        <fullName evidence="1">Endoplasmic reticulum junction formation protein lunapark</fullName>
    </recommendedName>
</protein>
<keyword evidence="1" id="KW-0472">Membrane</keyword>
<keyword evidence="1" id="KW-0256">Endoplasmic reticulum</keyword>
<comment type="domain">
    <text evidence="1">The C4-type zinc finger motif is necessary both for its ER three-way tubular junction localization and formation.</text>
</comment>
<dbReference type="PANTHER" id="PTHR22166">
    <property type="entry name" value="ENDOPLASMIC RETICULUM JUNCTION FORMATION PROTEIN LUNAPARK"/>
    <property type="match status" value="1"/>
</dbReference>
<sequence>MAFWRWGKEDSSPASFEKALSALSAKIKTTQTQLDQSRLRARKIKVLATLYIGFAYLVYAVVLLLVVGWKNMNAWEWTGMSGGPVLISLVRSITTIFFDYRIERLSTRHKDLQEERAKTIQKLKDATKYDSTLELLEKYGGSENRHKKGKKKVEDEEEHEGHGQIKGKKEHIQGQHQHAVRTGLPPPPTANIQRRSVTPVQQPLRIQDSPSPRPPSSMAGDAFSDFAPNAFDGKVPPSIFLQVPPARLAPPAESHWYDRILDSLLGEDETAAKNRIVLICSRCRLVNGQAPPGTKSLAELGQWKCMSCGGLNGEIDEGKRILQEALNKRGKATKNDTATETTDDEVERSSSEIVEVDKDESNEAEQSFGAQGIGKRKGKGI</sequence>
<keyword evidence="1" id="KW-0812">Transmembrane</keyword>
<keyword evidence="5" id="KW-1185">Reference proteome</keyword>
<dbReference type="AlphaFoldDB" id="A0AAN6YPC4"/>
<organism evidence="4 5">
    <name type="scientific">Podospora fimiseda</name>
    <dbReference type="NCBI Taxonomy" id="252190"/>
    <lineage>
        <taxon>Eukaryota</taxon>
        <taxon>Fungi</taxon>
        <taxon>Dikarya</taxon>
        <taxon>Ascomycota</taxon>
        <taxon>Pezizomycotina</taxon>
        <taxon>Sordariomycetes</taxon>
        <taxon>Sordariomycetidae</taxon>
        <taxon>Sordariales</taxon>
        <taxon>Podosporaceae</taxon>
        <taxon>Podospora</taxon>
    </lineage>
</organism>